<dbReference type="InterPro" id="IPR011990">
    <property type="entry name" value="TPR-like_helical_dom_sf"/>
</dbReference>
<proteinExistence type="predicted"/>
<comment type="caution">
    <text evidence="7">The sequence shown here is derived from an EMBL/GenBank/DDBJ whole genome shotgun (WGS) entry which is preliminary data.</text>
</comment>
<evidence type="ECO:0000256" key="3">
    <source>
        <dbReference type="ARBA" id="ARBA00022741"/>
    </source>
</evidence>
<feature type="region of interest" description="Disordered" evidence="6">
    <location>
        <begin position="262"/>
        <end position="322"/>
    </location>
</feature>
<dbReference type="PANTHER" id="PTHR22974">
    <property type="entry name" value="MIXED LINEAGE PROTEIN KINASE"/>
    <property type="match status" value="1"/>
</dbReference>
<sequence length="844" mass="94327">MEDEEHTDRKQRLAMLYQKLNKIKKYLNEDDTDNINQVISSNSPESCFSYLTDLEKKEDPGLDQNHLTRLIDFYSKVFSSMPLGKHCHNESYARMLVRFAELKALQDVNEAEVNFNVAISHSQNFAFVHVAHAQFEHSRGNIKKAIQILQNAVEVDAKPLELLVAALQSMQSATTGIFSEDKENLPSLSNKNVQDSVKKGSEFHKVSRVSDGTSDLQLSSIFSVGAEPMSGSSDDQFPGWRPGSHHKRAVGLAGRVPVLPFSIPEDDDDVSEKVSKSSNVSISRSLSRQTTELNGSSVLGMSSSKKSVEGTGAVRDQPPALSPDKIQLEDQANSTTTLLQTHDVRESSKMEDVTFTFEQIVNFSSPESCLTYLMNLEKRGNPQTDVCLLNKLKDCYSKVFARLPIRQYSKNTSYARILVRYAELKGIEDPDEASDHFIVARSNCKGFAFVHIAHAQFEVSQGNLVKGTSILHKALALHAKPVELLMTAMRNLTAGEKQLIPPTEEDPPAAVAGSGPNIGGNQEVQHLAGMPVNHSVGQPKPANELPKSEWKIPKLDARHVSPENKRTTPPDPRPVPRLVKSFPTPSIQCPSRLNPQTVCQTPKDCRNPQPNSFITPVVKRGPEAASSTVAPHRAEAVQQPCTPLSHTPGFRTPQCIMWLTNTKYGIKTKIHNFFQISIWQSNTFNVLVSEGGNSLATYTTTIPPSVTRLTLRVAITLKDMDSIAPKVPGLEHLDIEQNRSSGSLCRRIPMLFPQLKTLRIRFFRREPEKDLLSLHKLRHLVQLELLVERSFILRDYLNGHPWPSPCVQELINELRELSENRITVITTMRQRNLLRECDCLWEGD</sequence>
<feature type="compositionally biased region" description="Low complexity" evidence="6">
    <location>
        <begin position="295"/>
        <end position="305"/>
    </location>
</feature>
<reference evidence="7 8" key="1">
    <citation type="submission" date="2021-06" db="EMBL/GenBank/DDBJ databases">
        <authorList>
            <person name="Palmer J.M."/>
        </authorList>
    </citation>
    <scope>NUCLEOTIDE SEQUENCE [LARGE SCALE GENOMIC DNA]</scope>
    <source>
        <strain evidence="7 8">XR_2019</strain>
        <tissue evidence="7">Muscle</tissue>
    </source>
</reference>
<dbReference type="Gene3D" id="1.25.40.10">
    <property type="entry name" value="Tetratricopeptide repeat domain"/>
    <property type="match status" value="2"/>
</dbReference>
<evidence type="ECO:0000313" key="8">
    <source>
        <dbReference type="Proteomes" id="UP001444071"/>
    </source>
</evidence>
<keyword evidence="1" id="KW-0723">Serine/threonine-protein kinase</keyword>
<dbReference type="SUPFAM" id="SSF48452">
    <property type="entry name" value="TPR-like"/>
    <property type="match status" value="1"/>
</dbReference>
<dbReference type="Proteomes" id="UP001444071">
    <property type="component" value="Unassembled WGS sequence"/>
</dbReference>
<keyword evidence="5" id="KW-0067">ATP-binding</keyword>
<gene>
    <name evidence="7" type="ORF">XENORESO_003358</name>
</gene>
<evidence type="ECO:0000313" key="7">
    <source>
        <dbReference type="EMBL" id="MEQ2277481.1"/>
    </source>
</evidence>
<keyword evidence="3" id="KW-0547">Nucleotide-binding</keyword>
<dbReference type="PANTHER" id="PTHR22974:SF21">
    <property type="entry name" value="DUAL SPECIFICITY PROTEIN KINASE TTK"/>
    <property type="match status" value="1"/>
</dbReference>
<dbReference type="EMBL" id="JAHRIM010091660">
    <property type="protein sequence ID" value="MEQ2277481.1"/>
    <property type="molecule type" value="Genomic_DNA"/>
</dbReference>
<evidence type="ECO:0000256" key="2">
    <source>
        <dbReference type="ARBA" id="ARBA00022679"/>
    </source>
</evidence>
<feature type="compositionally biased region" description="Low complexity" evidence="6">
    <location>
        <begin position="276"/>
        <end position="287"/>
    </location>
</feature>
<accession>A0ABV0X6F8</accession>
<evidence type="ECO:0000256" key="6">
    <source>
        <dbReference type="SAM" id="MobiDB-lite"/>
    </source>
</evidence>
<feature type="compositionally biased region" description="Basic and acidic residues" evidence="6">
    <location>
        <begin position="546"/>
        <end position="568"/>
    </location>
</feature>
<feature type="region of interest" description="Disordered" evidence="6">
    <location>
        <begin position="499"/>
        <end position="577"/>
    </location>
</feature>
<evidence type="ECO:0000256" key="1">
    <source>
        <dbReference type="ARBA" id="ARBA00022527"/>
    </source>
</evidence>
<evidence type="ECO:0000256" key="4">
    <source>
        <dbReference type="ARBA" id="ARBA00022777"/>
    </source>
</evidence>
<organism evidence="7 8">
    <name type="scientific">Xenotaenia resolanae</name>
    <dbReference type="NCBI Taxonomy" id="208358"/>
    <lineage>
        <taxon>Eukaryota</taxon>
        <taxon>Metazoa</taxon>
        <taxon>Chordata</taxon>
        <taxon>Craniata</taxon>
        <taxon>Vertebrata</taxon>
        <taxon>Euteleostomi</taxon>
        <taxon>Actinopterygii</taxon>
        <taxon>Neopterygii</taxon>
        <taxon>Teleostei</taxon>
        <taxon>Neoteleostei</taxon>
        <taxon>Acanthomorphata</taxon>
        <taxon>Ovalentaria</taxon>
        <taxon>Atherinomorphae</taxon>
        <taxon>Cyprinodontiformes</taxon>
        <taxon>Goodeidae</taxon>
        <taxon>Xenotaenia</taxon>
    </lineage>
</organism>
<keyword evidence="8" id="KW-1185">Reference proteome</keyword>
<keyword evidence="2" id="KW-0808">Transferase</keyword>
<name>A0ABV0X6F8_9TELE</name>
<keyword evidence="4" id="KW-0418">Kinase</keyword>
<evidence type="ECO:0000256" key="5">
    <source>
        <dbReference type="ARBA" id="ARBA00022840"/>
    </source>
</evidence>
<protein>
    <submittedName>
        <fullName evidence="7">Uncharacterized protein</fullName>
    </submittedName>
</protein>